<dbReference type="InterPro" id="IPR043964">
    <property type="entry name" value="P-loop_TraG"/>
</dbReference>
<feature type="domain" description="TraG P-loop" evidence="1">
    <location>
        <begin position="562"/>
        <end position="702"/>
    </location>
</feature>
<sequence>MSKKNVFDRLYIGIEDIMGSTVLYNSKGEYSVIFEIENVVEQYSADINAYYAFSDVMTSVIRLLGEGYALQKQDIFCKQKYEHEYSNMPFLSQAYFRFFNGREYTELKTYLIVTQEKPKKGFFNYDKKKFKDFHLKIAKLKDFLSGNGIKVRKLNEEEIKEYIYRYISFSFEKGKFTFNNFSVSDNDIKIGGKHLRCISLMDVGESNLPNTIKPYREEKIKGNDIASDILGFLSAVPGADCILYNQAIFIPSQRVEKARLSRKRNRHASVPDPANDAAKEDIDAVLDDIERNGKLLVYLHCNLIVSSSKDLDNSCNYIESQLDKSSIRISKSAYNQLELFQCAAPGCAYYTNEEYDRFLTLNDAAACFLYKEKISGSEDTPLKMYYTNRAGIPKAIDITGKEGKVKLTDNSNFFSLGPSGSGKSFHMNSVCRQLYEQNTDIIMVDTGNSYEGLCSYVGGKYISYTEEKPITMNPFKITQEEDNIEKREFLKNLIILIWKGSDGTVSKAESKIIRMVISQYYASYFGGNKSVSEKLRDYRKSLRETVTDYDEELSEEEIEKLVEEERENITATHEVVEELNFNSFYEFAMKRIPCIVKEKKVKFDIEDFSFVMDDFYKGGVFERTLNDDMDKSLFDEKFIVFEIDAIKENPILFPIVTLIIMDLFIQKMRLKKNRKALIIEEAWKAIASDLMADYIKYLCAPVKVAS</sequence>
<feature type="domain" description="TraG P-loop" evidence="1">
    <location>
        <begin position="389"/>
        <end position="531"/>
    </location>
</feature>
<reference evidence="2" key="1">
    <citation type="submission" date="2022-08" db="EMBL/GenBank/DDBJ databases">
        <title>Genome Sequencing of Bacteroides fragilis Group Isolates with Nanopore Technology.</title>
        <authorList>
            <person name="Tisza M.J."/>
            <person name="Smith D."/>
            <person name="Dekker J.P."/>
        </authorList>
    </citation>
    <scope>NUCLEOTIDE SEQUENCE</scope>
    <source>
        <strain evidence="2">BFG-527</strain>
        <plasmid evidence="2">unnamed2</plasmid>
    </source>
</reference>
<organism evidence="2 3">
    <name type="scientific">Bacteroides faecis</name>
    <dbReference type="NCBI Taxonomy" id="674529"/>
    <lineage>
        <taxon>Bacteria</taxon>
        <taxon>Pseudomonadati</taxon>
        <taxon>Bacteroidota</taxon>
        <taxon>Bacteroidia</taxon>
        <taxon>Bacteroidales</taxon>
        <taxon>Bacteroidaceae</taxon>
        <taxon>Bacteroides</taxon>
    </lineage>
</organism>
<dbReference type="Gene3D" id="6.10.140.2170">
    <property type="match status" value="1"/>
</dbReference>
<geneLocation type="plasmid" evidence="2 3">
    <name>unnamed2</name>
</geneLocation>
<accession>A0ABY5TI91</accession>
<dbReference type="Proteomes" id="UP001060104">
    <property type="component" value="Plasmid unnamed2"/>
</dbReference>
<dbReference type="PANTHER" id="PTHR38467:SF1">
    <property type="entry name" value="CONJUGATIVE TRANSFER: ASSEMBLY"/>
    <property type="match status" value="1"/>
</dbReference>
<evidence type="ECO:0000313" key="2">
    <source>
        <dbReference type="EMBL" id="UVQ77614.1"/>
    </source>
</evidence>
<dbReference type="EMBL" id="CP103143">
    <property type="protein sequence ID" value="UVQ77614.1"/>
    <property type="molecule type" value="Genomic_DNA"/>
</dbReference>
<dbReference type="Gene3D" id="3.40.50.300">
    <property type="entry name" value="P-loop containing nucleotide triphosphate hydrolases"/>
    <property type="match status" value="1"/>
</dbReference>
<dbReference type="InterPro" id="IPR027417">
    <property type="entry name" value="P-loop_NTPase"/>
</dbReference>
<dbReference type="Pfam" id="PF19044">
    <property type="entry name" value="P-loop_TraG"/>
    <property type="match status" value="2"/>
</dbReference>
<dbReference type="InterPro" id="IPR053155">
    <property type="entry name" value="F-pilin_assembly_TraC"/>
</dbReference>
<proteinExistence type="predicted"/>
<name>A0ABY5TI91_9BACE</name>
<dbReference type="PANTHER" id="PTHR38467">
    <property type="match status" value="1"/>
</dbReference>
<keyword evidence="3" id="KW-1185">Reference proteome</keyword>
<keyword evidence="2" id="KW-0614">Plasmid</keyword>
<evidence type="ECO:0000313" key="3">
    <source>
        <dbReference type="Proteomes" id="UP001060104"/>
    </source>
</evidence>
<gene>
    <name evidence="2" type="ORF">NXY30_29380</name>
</gene>
<dbReference type="SUPFAM" id="SSF52540">
    <property type="entry name" value="P-loop containing nucleoside triphosphate hydrolases"/>
    <property type="match status" value="1"/>
</dbReference>
<protein>
    <submittedName>
        <fullName evidence="2">Conjugal transfer protein TraG</fullName>
    </submittedName>
</protein>
<evidence type="ECO:0000259" key="1">
    <source>
        <dbReference type="Pfam" id="PF19044"/>
    </source>
</evidence>
<dbReference type="RefSeq" id="WP_258903180.1">
    <property type="nucleotide sequence ID" value="NZ_CP103143.1"/>
</dbReference>